<protein>
    <submittedName>
        <fullName evidence="1">Odorant binding protein</fullName>
    </submittedName>
</protein>
<dbReference type="InterPro" id="IPR006170">
    <property type="entry name" value="PBP/GOBP"/>
</dbReference>
<dbReference type="AlphaFoldDB" id="A0A4D6QBH7"/>
<name>A0A4D6QBH7_ATHDI</name>
<dbReference type="GO" id="GO:0005549">
    <property type="term" value="F:odorant binding"/>
    <property type="evidence" value="ECO:0007669"/>
    <property type="project" value="InterPro"/>
</dbReference>
<dbReference type="SUPFAM" id="SSF47565">
    <property type="entry name" value="Insect pheromone/odorant-binding proteins"/>
    <property type="match status" value="1"/>
</dbReference>
<dbReference type="CDD" id="cd23992">
    <property type="entry name" value="PBP_GOBP"/>
    <property type="match status" value="1"/>
</dbReference>
<reference evidence="1" key="1">
    <citation type="submission" date="2018-09" db="EMBL/GenBank/DDBJ databases">
        <authorList>
            <person name="Song Y.Q."/>
        </authorList>
    </citation>
    <scope>NUCLEOTIDE SEQUENCE</scope>
    <source>
        <tissue evidence="1">Antenna or genitals</tissue>
    </source>
</reference>
<accession>A0A4D6QBH7</accession>
<evidence type="ECO:0000313" key="1">
    <source>
        <dbReference type="EMBL" id="QCF41967.1"/>
    </source>
</evidence>
<dbReference type="EMBL" id="MH900336">
    <property type="protein sequence ID" value="QCF41967.1"/>
    <property type="molecule type" value="mRNA"/>
</dbReference>
<sequence length="105" mass="11597">MQDFHVTPDDINRAAETGDPNIIPPCFNGCVFKKSGFINEKGEYDLDSGMAYLRPQVKDEEQYNALKEVATECTRKDEVSDGDAGCERGGKLSACFLQNKSTVKV</sequence>
<dbReference type="Gene3D" id="1.10.238.20">
    <property type="entry name" value="Pheromone/general odorant binding protein domain"/>
    <property type="match status" value="1"/>
</dbReference>
<dbReference type="InterPro" id="IPR036728">
    <property type="entry name" value="PBP_GOBP_sf"/>
</dbReference>
<gene>
    <name evidence="1" type="primary">OBP52</name>
</gene>
<dbReference type="Pfam" id="PF01395">
    <property type="entry name" value="PBP_GOBP"/>
    <property type="match status" value="1"/>
</dbReference>
<proteinExistence type="evidence at transcript level"/>
<organism evidence="1">
    <name type="scientific">Athetis dissimilis</name>
    <name type="common">Moth</name>
    <name type="synonym">Proxenus dissimilis</name>
    <dbReference type="NCBI Taxonomy" id="1737331"/>
    <lineage>
        <taxon>Eukaryota</taxon>
        <taxon>Metazoa</taxon>
        <taxon>Ecdysozoa</taxon>
        <taxon>Arthropoda</taxon>
        <taxon>Hexapoda</taxon>
        <taxon>Insecta</taxon>
        <taxon>Pterygota</taxon>
        <taxon>Neoptera</taxon>
        <taxon>Endopterygota</taxon>
        <taxon>Lepidoptera</taxon>
        <taxon>Glossata</taxon>
        <taxon>Ditrysia</taxon>
        <taxon>Noctuoidea</taxon>
        <taxon>Noctuidae</taxon>
        <taxon>Noctuinae</taxon>
        <taxon>Athetis</taxon>
    </lineage>
</organism>